<name>A0A378LPX7_9GAMM</name>
<keyword evidence="1" id="KW-1133">Transmembrane helix</keyword>
<accession>A0A378LPX7</accession>
<evidence type="ECO:0000313" key="3">
    <source>
        <dbReference type="Proteomes" id="UP000255297"/>
    </source>
</evidence>
<sequence length="90" mass="9800">MKFGKIDPISLAVTLGALAGLSAFFSSLMVLIFNKGKPFNGIMGTIYFNYELTFVQCLLTGVSALVGTFISSYLVALAYNYLSKQLKQTQ</sequence>
<feature type="transmembrane region" description="Helical" evidence="1">
    <location>
        <begin position="53"/>
        <end position="82"/>
    </location>
</feature>
<proteinExistence type="predicted"/>
<dbReference type="EMBL" id="UGPB01000001">
    <property type="protein sequence ID" value="STY29025.1"/>
    <property type="molecule type" value="Genomic_DNA"/>
</dbReference>
<keyword evidence="3" id="KW-1185">Reference proteome</keyword>
<keyword evidence="1" id="KW-0472">Membrane</keyword>
<protein>
    <recommendedName>
        <fullName evidence="4">Integral membrane protein</fullName>
    </recommendedName>
</protein>
<dbReference type="RefSeq" id="WP_031567287.1">
    <property type="nucleotide sequence ID" value="NZ_CAAAIS010000008.1"/>
</dbReference>
<organism evidence="2 3">
    <name type="scientific">Legionella wadsworthii</name>
    <dbReference type="NCBI Taxonomy" id="28088"/>
    <lineage>
        <taxon>Bacteria</taxon>
        <taxon>Pseudomonadati</taxon>
        <taxon>Pseudomonadota</taxon>
        <taxon>Gammaproteobacteria</taxon>
        <taxon>Legionellales</taxon>
        <taxon>Legionellaceae</taxon>
        <taxon>Legionella</taxon>
    </lineage>
</organism>
<dbReference type="AlphaFoldDB" id="A0A378LPX7"/>
<dbReference type="Proteomes" id="UP000255297">
    <property type="component" value="Unassembled WGS sequence"/>
</dbReference>
<gene>
    <name evidence="2" type="ORF">NCTC11532_01202</name>
</gene>
<feature type="transmembrane region" description="Helical" evidence="1">
    <location>
        <begin position="12"/>
        <end position="33"/>
    </location>
</feature>
<evidence type="ECO:0000256" key="1">
    <source>
        <dbReference type="SAM" id="Phobius"/>
    </source>
</evidence>
<dbReference type="STRING" id="1122170.GCA_000701265_01817"/>
<evidence type="ECO:0000313" key="2">
    <source>
        <dbReference type="EMBL" id="STY29025.1"/>
    </source>
</evidence>
<evidence type="ECO:0008006" key="4">
    <source>
        <dbReference type="Google" id="ProtNLM"/>
    </source>
</evidence>
<dbReference type="OrthoDB" id="5643799at2"/>
<keyword evidence="1" id="KW-0812">Transmembrane</keyword>
<reference evidence="2 3" key="1">
    <citation type="submission" date="2018-06" db="EMBL/GenBank/DDBJ databases">
        <authorList>
            <consortium name="Pathogen Informatics"/>
            <person name="Doyle S."/>
        </authorList>
    </citation>
    <scope>NUCLEOTIDE SEQUENCE [LARGE SCALE GENOMIC DNA]</scope>
    <source>
        <strain evidence="2 3">NCTC11532</strain>
    </source>
</reference>